<dbReference type="InterPro" id="IPR045584">
    <property type="entry name" value="Pilin-like"/>
</dbReference>
<comment type="caution">
    <text evidence="2">The sequence shown here is derived from an EMBL/GenBank/DDBJ whole genome shotgun (WGS) entry which is preliminary data.</text>
</comment>
<keyword evidence="1" id="KW-1133">Transmembrane helix</keyword>
<keyword evidence="1" id="KW-0472">Membrane</keyword>
<dbReference type="SUPFAM" id="SSF54523">
    <property type="entry name" value="Pili subunits"/>
    <property type="match status" value="1"/>
</dbReference>
<dbReference type="InterPro" id="IPR012902">
    <property type="entry name" value="N_methyl_site"/>
</dbReference>
<accession>A0ABS2K5K3</accession>
<dbReference type="Pfam" id="PF16732">
    <property type="entry name" value="ComP_DUS"/>
    <property type="match status" value="1"/>
</dbReference>
<dbReference type="EMBL" id="JADIKE010000037">
    <property type="protein sequence ID" value="MBM7126501.1"/>
    <property type="molecule type" value="Genomic_DNA"/>
</dbReference>
<gene>
    <name evidence="2" type="ORF">ISP19_14055</name>
</gene>
<keyword evidence="3" id="KW-1185">Reference proteome</keyword>
<dbReference type="NCBIfam" id="TIGR02532">
    <property type="entry name" value="IV_pilin_GFxxxE"/>
    <property type="match status" value="1"/>
</dbReference>
<organism evidence="2 3">
    <name type="scientific">Dyella flava</name>
    <dbReference type="NCBI Taxonomy" id="1920170"/>
    <lineage>
        <taxon>Bacteria</taxon>
        <taxon>Pseudomonadati</taxon>
        <taxon>Pseudomonadota</taxon>
        <taxon>Gammaproteobacteria</taxon>
        <taxon>Lysobacterales</taxon>
        <taxon>Rhodanobacteraceae</taxon>
        <taxon>Dyella</taxon>
    </lineage>
</organism>
<proteinExistence type="predicted"/>
<reference evidence="2" key="1">
    <citation type="submission" date="2020-10" db="EMBL/GenBank/DDBJ databases">
        <title>Phylogeny of dyella-like bacteria.</title>
        <authorList>
            <person name="Fu J."/>
        </authorList>
    </citation>
    <scope>NUCLEOTIDE SEQUENCE</scope>
    <source>
        <strain evidence="2">DHOC52</strain>
    </source>
</reference>
<dbReference type="Gene3D" id="3.30.700.10">
    <property type="entry name" value="Glycoprotein, Type 4 Pilin"/>
    <property type="match status" value="1"/>
</dbReference>
<dbReference type="Pfam" id="PF07963">
    <property type="entry name" value="N_methyl"/>
    <property type="match status" value="1"/>
</dbReference>
<evidence type="ECO:0000313" key="3">
    <source>
        <dbReference type="Proteomes" id="UP001430149"/>
    </source>
</evidence>
<dbReference type="InterPro" id="IPR031982">
    <property type="entry name" value="PilE-like"/>
</dbReference>
<keyword evidence="1" id="KW-0812">Transmembrane</keyword>
<name>A0ABS2K5K3_9GAMM</name>
<sequence length="159" mass="16763">MLSTQTNGRGQPQSPRRPYGFSLIELMIVVAIVAILSAIAMNSYAKYMQSSRRSDAYAALSQAQGMMERCYALTFNYKNVATSSSNCTDISTTSQEGYYSISIGPAAATTSTYTLTATPVAGSAQAADTTCASISIDNANNKTALSSGGANESTTCWQQ</sequence>
<feature type="transmembrane region" description="Helical" evidence="1">
    <location>
        <begin position="20"/>
        <end position="44"/>
    </location>
</feature>
<evidence type="ECO:0000256" key="1">
    <source>
        <dbReference type="SAM" id="Phobius"/>
    </source>
</evidence>
<protein>
    <submittedName>
        <fullName evidence="2">Prepilin-type N-terminal cleavage/methylation domain-containing protein</fullName>
    </submittedName>
</protein>
<dbReference type="Proteomes" id="UP001430149">
    <property type="component" value="Unassembled WGS sequence"/>
</dbReference>
<evidence type="ECO:0000313" key="2">
    <source>
        <dbReference type="EMBL" id="MBM7126501.1"/>
    </source>
</evidence>